<dbReference type="SMART" id="SM01277">
    <property type="entry name" value="MAGUK_N_PEST"/>
    <property type="match status" value="1"/>
</dbReference>
<dbReference type="EMBL" id="VFJC01000003">
    <property type="protein sequence ID" value="KAB5584302.1"/>
    <property type="molecule type" value="Genomic_DNA"/>
</dbReference>
<dbReference type="Pfam" id="PF10608">
    <property type="entry name" value="MAGUK_N_PEST"/>
    <property type="match status" value="1"/>
</dbReference>
<comment type="caution">
    <text evidence="2">The sequence shown here is derived from an EMBL/GenBank/DDBJ whole genome shotgun (WGS) entry which is preliminary data.</text>
</comment>
<protein>
    <recommendedName>
        <fullName evidence="1">Disks large homologue 1 N-terminal PEST domain-containing protein</fullName>
    </recommendedName>
</protein>
<evidence type="ECO:0000259" key="1">
    <source>
        <dbReference type="SMART" id="SM01277"/>
    </source>
</evidence>
<name>A0A5N5PX53_PANHP</name>
<dbReference type="PROSITE" id="PS51257">
    <property type="entry name" value="PROKAR_LIPOPROTEIN"/>
    <property type="match status" value="1"/>
</dbReference>
<accession>A0A5N5PX53</accession>
<keyword evidence="3" id="KW-1185">Reference proteome</keyword>
<organism evidence="2 3">
    <name type="scientific">Pangasianodon hypophthalmus</name>
    <name type="common">Striped catfish</name>
    <name type="synonym">Helicophagus hypophthalmus</name>
    <dbReference type="NCBI Taxonomy" id="310915"/>
    <lineage>
        <taxon>Eukaryota</taxon>
        <taxon>Metazoa</taxon>
        <taxon>Chordata</taxon>
        <taxon>Craniata</taxon>
        <taxon>Vertebrata</taxon>
        <taxon>Euteleostomi</taxon>
        <taxon>Actinopterygii</taxon>
        <taxon>Neopterygii</taxon>
        <taxon>Teleostei</taxon>
        <taxon>Ostariophysi</taxon>
        <taxon>Siluriformes</taxon>
        <taxon>Pangasiidae</taxon>
        <taxon>Pangasianodon</taxon>
    </lineage>
</organism>
<evidence type="ECO:0000313" key="2">
    <source>
        <dbReference type="EMBL" id="KAB5584302.1"/>
    </source>
</evidence>
<reference evidence="2 3" key="1">
    <citation type="submission" date="2019-06" db="EMBL/GenBank/DDBJ databases">
        <title>A chromosome-scale genome assembly of the striped catfish, Pangasianodon hypophthalmus.</title>
        <authorList>
            <person name="Wen M."/>
            <person name="Zahm M."/>
            <person name="Roques C."/>
            <person name="Cabau C."/>
            <person name="Klopp C."/>
            <person name="Donnadieu C."/>
            <person name="Jouanno E."/>
            <person name="Avarre J.-C."/>
            <person name="Campet M."/>
            <person name="Ha T.T.T."/>
            <person name="Dugue R."/>
            <person name="Lampietro C."/>
            <person name="Louis A."/>
            <person name="Herpin A."/>
            <person name="Echchiki A."/>
            <person name="Berthelot C."/>
            <person name="Parey E."/>
            <person name="Roest-Crollius H."/>
            <person name="Braasch I."/>
            <person name="Postlethwait J."/>
            <person name="Bobe J."/>
            <person name="Montfort J."/>
            <person name="Bouchez O."/>
            <person name="Begum T."/>
            <person name="Schartl M."/>
            <person name="Guiguen Y."/>
        </authorList>
    </citation>
    <scope>NUCLEOTIDE SEQUENCE [LARGE SCALE GENOMIC DNA]</scope>
    <source>
        <strain evidence="2 3">Indonesia</strain>
        <tissue evidence="2">Blood</tissue>
    </source>
</reference>
<dbReference type="InterPro" id="IPR019590">
    <property type="entry name" value="DLG1_PEST_dom"/>
</dbReference>
<dbReference type="Proteomes" id="UP000327468">
    <property type="component" value="Chromosome 2"/>
</dbReference>
<feature type="domain" description="Disks large homologue 1 N-terminal PEST" evidence="1">
    <location>
        <begin position="34"/>
        <end position="146"/>
    </location>
</feature>
<dbReference type="AlphaFoldDB" id="A0A5N5PX53"/>
<gene>
    <name evidence="2" type="ORF">PHYPO_G00105880</name>
</gene>
<evidence type="ECO:0000313" key="3">
    <source>
        <dbReference type="Proteomes" id="UP000327468"/>
    </source>
</evidence>
<sequence>MSPSIKNLDCVSPMLCHCKVACTNSTISLMFGCKKYRYQDEDTTSPPEHGSTRLPGDVQPPELVQVSEKNISQIENVHGFVSHSHISPMKVESLECVFESSSPVGGEEVPAPAFSTLYSRNEALMQVNTPCCSIQLGPFMFAISFEWVV</sequence>
<proteinExistence type="predicted"/>